<dbReference type="EMBL" id="MG009575">
    <property type="protein sequence ID" value="ATN94063.1"/>
    <property type="molecule type" value="Genomic_DNA"/>
</dbReference>
<dbReference type="Proteomes" id="UP000229090">
    <property type="component" value="Segment"/>
</dbReference>
<dbReference type="GeneID" id="63210204"/>
<dbReference type="KEGG" id="vg:63210204"/>
<keyword evidence="2" id="KW-1185">Reference proteome</keyword>
<gene>
    <name evidence="1" type="primary">101</name>
    <name evidence="1" type="ORF">SEA_KUMAO_101</name>
</gene>
<protein>
    <submittedName>
        <fullName evidence="1">Uncharacterized protein</fullName>
    </submittedName>
</protein>
<organism evidence="1 2">
    <name type="scientific">Mycobacterium phage Kumao</name>
    <dbReference type="NCBI Taxonomy" id="2041344"/>
    <lineage>
        <taxon>Viruses</taxon>
        <taxon>Duplodnaviria</taxon>
        <taxon>Heunggongvirae</taxon>
        <taxon>Uroviricota</taxon>
        <taxon>Caudoviricetes</taxon>
        <taxon>Vilmaviridae</taxon>
        <taxon>Kumaovirus</taxon>
        <taxon>Kumaovirus kumao</taxon>
    </lineage>
</organism>
<evidence type="ECO:0000313" key="1">
    <source>
        <dbReference type="EMBL" id="ATN94063.1"/>
    </source>
</evidence>
<reference evidence="2" key="1">
    <citation type="submission" date="2017-09" db="EMBL/GenBank/DDBJ databases">
        <authorList>
            <person name="Ehlers B."/>
            <person name="Leendertz F.H."/>
        </authorList>
    </citation>
    <scope>NUCLEOTIDE SEQUENCE [LARGE SCALE GENOMIC DNA]</scope>
</reference>
<proteinExistence type="predicted"/>
<evidence type="ECO:0000313" key="2">
    <source>
        <dbReference type="Proteomes" id="UP000229090"/>
    </source>
</evidence>
<name>A0A2D1GQ50_9CAUD</name>
<dbReference type="RefSeq" id="YP_010013590.1">
    <property type="nucleotide sequence ID" value="NC_053512.1"/>
</dbReference>
<accession>A0A2D1GQ50</accession>
<sequence>MAAMNEREVPCQWHEGCPLTAKTTRWHPTLGQVPICHNCNQWLDRKPA</sequence>